<reference evidence="1 2" key="2">
    <citation type="submission" date="2007-09" db="EMBL/GenBank/DDBJ databases">
        <title>Draft genome sequence of Clostridium bolteae (ATCC BAA-613).</title>
        <authorList>
            <person name="Sudarsanam P."/>
            <person name="Ley R."/>
            <person name="Guruge J."/>
            <person name="Turnbaugh P.J."/>
            <person name="Mahowald M."/>
            <person name="Liep D."/>
            <person name="Gordon J."/>
        </authorList>
    </citation>
    <scope>NUCLEOTIDE SEQUENCE [LARGE SCALE GENOMIC DNA]</scope>
    <source>
        <strain evidence="2">ATCC BAA-613 / DSM 15670 / CCUG 46953 / JCM 12243 / WAL 16351</strain>
    </source>
</reference>
<sequence length="385" mass="43316">MNEARMYADGFETMFAKQEDFMAFLKQIGRVSSWDRRRSKDLRLIAFEADSKIAGELQEQYDRNGQDPGILEDTLQNTGMLLKVKRQYYPVRSCAIQSILNRAGISGPALRKVDKNVYARILNDCLKVAKGDALLRFSAGKVSAVLGGDGHDYAVLDMEQIFAMSVEYLQKTFPGCSYLGGFYDHTRASAIWEIGGEEKLLSVYKAELAAYGLNPTDMELKPVIRVTTSNTGDSGVNIYPMLMFGAGKKSIALGDPLRLEHKNGATLQKFEEQLKLTYGKYQLAVGKLSRLLMIPIYHPINCMVGVMKRLDVPKRYAMEAADMFKSQYGEDPCTAHELYYGISEVIFMLETEGESGSRITKMEEKIARALGINWKDYDLAQEVKW</sequence>
<dbReference type="eggNOG" id="ENOG502ZB5V">
    <property type="taxonomic scope" value="Bacteria"/>
</dbReference>
<evidence type="ECO:0000313" key="1">
    <source>
        <dbReference type="EMBL" id="EDP14219.1"/>
    </source>
</evidence>
<dbReference type="GeneID" id="97203590"/>
<reference evidence="1 2" key="1">
    <citation type="submission" date="2007-08" db="EMBL/GenBank/DDBJ databases">
        <authorList>
            <person name="Fulton L."/>
            <person name="Clifton S."/>
            <person name="Fulton B."/>
            <person name="Xu J."/>
            <person name="Minx P."/>
            <person name="Pepin K.H."/>
            <person name="Johnson M."/>
            <person name="Thiruvilangam P."/>
            <person name="Bhonagiri V."/>
            <person name="Nash W.E."/>
            <person name="Mardis E.R."/>
            <person name="Wilson R.K."/>
        </authorList>
    </citation>
    <scope>NUCLEOTIDE SEQUENCE [LARGE SCALE GENOMIC DNA]</scope>
    <source>
        <strain evidence="2">ATCC BAA-613 / DSM 15670 / CCUG 46953 / JCM 12243 / WAL 16351</strain>
    </source>
</reference>
<organism evidence="1 2">
    <name type="scientific">Enterocloster bolteae (strain ATCC BAA-613 / DSM 15670 / CCUG 46953 / JCM 12243 / WAL 16351)</name>
    <name type="common">Clostridium bolteae</name>
    <dbReference type="NCBI Taxonomy" id="411902"/>
    <lineage>
        <taxon>Bacteria</taxon>
        <taxon>Bacillati</taxon>
        <taxon>Bacillota</taxon>
        <taxon>Clostridia</taxon>
        <taxon>Lachnospirales</taxon>
        <taxon>Lachnospiraceae</taxon>
        <taxon>Enterocloster</taxon>
    </lineage>
</organism>
<gene>
    <name evidence="1" type="ORF">CLOBOL_05611</name>
</gene>
<evidence type="ECO:0000313" key="2">
    <source>
        <dbReference type="Proteomes" id="UP000005396"/>
    </source>
</evidence>
<dbReference type="EMBL" id="ABCC02000041">
    <property type="protein sequence ID" value="EDP14219.1"/>
    <property type="molecule type" value="Genomic_DNA"/>
</dbReference>
<dbReference type="AlphaFoldDB" id="A8S084"/>
<name>A8S084_ENTBW</name>
<comment type="caution">
    <text evidence="1">The sequence shown here is derived from an EMBL/GenBank/DDBJ whole genome shotgun (WGS) entry which is preliminary data.</text>
</comment>
<dbReference type="Proteomes" id="UP000005396">
    <property type="component" value="Unassembled WGS sequence"/>
</dbReference>
<dbReference type="HOGENOM" id="CLU_737265_0_0_9"/>
<accession>A8S084</accession>
<dbReference type="RefSeq" id="WP_007037949.1">
    <property type="nucleotide sequence ID" value="NZ_DS480696.1"/>
</dbReference>
<protein>
    <submittedName>
        <fullName evidence="1">Uncharacterized protein</fullName>
    </submittedName>
</protein>
<dbReference type="PaxDb" id="411902-CLOBOL_05611"/>
<proteinExistence type="predicted"/>